<evidence type="ECO:0000259" key="3">
    <source>
        <dbReference type="PROSITE" id="PS51806"/>
    </source>
</evidence>
<dbReference type="PROSITE" id="PS51806">
    <property type="entry name" value="DOG1"/>
    <property type="match status" value="1"/>
</dbReference>
<dbReference type="InterPro" id="IPR051886">
    <property type="entry name" value="Seed_Dev/Stress_Resp_Reg"/>
</dbReference>
<accession>A0A7J7NTX2</accession>
<proteinExistence type="predicted"/>
<name>A0A7J7NTX2_9MAGN</name>
<evidence type="ECO:0000256" key="2">
    <source>
        <dbReference type="SAM" id="MobiDB-lite"/>
    </source>
</evidence>
<dbReference type="PANTHER" id="PTHR46354">
    <property type="entry name" value="DOG1 DOMAIN-CONTAINING PROTEIN"/>
    <property type="match status" value="1"/>
</dbReference>
<reference evidence="4 5" key="1">
    <citation type="journal article" date="2020" name="IScience">
        <title>Genome Sequencing of the Endangered Kingdonia uniflora (Circaeasteraceae, Ranunculales) Reveals Potential Mechanisms of Evolutionary Specialization.</title>
        <authorList>
            <person name="Sun Y."/>
            <person name="Deng T."/>
            <person name="Zhang A."/>
            <person name="Moore M.J."/>
            <person name="Landis J.B."/>
            <person name="Lin N."/>
            <person name="Zhang H."/>
            <person name="Zhang X."/>
            <person name="Huang J."/>
            <person name="Zhang X."/>
            <person name="Sun H."/>
            <person name="Wang H."/>
        </authorList>
    </citation>
    <scope>NUCLEOTIDE SEQUENCE [LARGE SCALE GENOMIC DNA]</scope>
    <source>
        <strain evidence="4">TB1705</strain>
        <tissue evidence="4">Leaf</tissue>
    </source>
</reference>
<dbReference type="GO" id="GO:0043565">
    <property type="term" value="F:sequence-specific DNA binding"/>
    <property type="evidence" value="ECO:0007669"/>
    <property type="project" value="InterPro"/>
</dbReference>
<dbReference type="Proteomes" id="UP000541444">
    <property type="component" value="Unassembled WGS sequence"/>
</dbReference>
<evidence type="ECO:0000256" key="1">
    <source>
        <dbReference type="SAM" id="Coils"/>
    </source>
</evidence>
<evidence type="ECO:0000313" key="4">
    <source>
        <dbReference type="EMBL" id="KAF6170432.1"/>
    </source>
</evidence>
<protein>
    <recommendedName>
        <fullName evidence="3">DOG1 domain-containing protein</fullName>
    </recommendedName>
</protein>
<comment type="caution">
    <text evidence="4">The sequence shown here is derived from an EMBL/GenBank/DDBJ whole genome shotgun (WGS) entry which is preliminary data.</text>
</comment>
<sequence>MTGQSPPSPQNHNNSNGGIGPGESFESFFEGWRTRQNQYLEQLVFVQENCGQIPDRDVQVLVSRVLSHYQQYYSTKSIAAHENVHTLFAPPWFTPFERTFLWIAGFKPGLMFRIVNNSVSDMSQEQSRQLSRLRLEIRAVEKELSDEMARVQEGVVGGQLVELASRTARLVDGEADELGEALEALRAGMEVLLENADFLRMTTARAVVEILTPNQAVRVLAAAAELFRRIRAWGLQLDMARRGGGRSPPLRP</sequence>
<feature type="domain" description="DOG1" evidence="3">
    <location>
        <begin position="22"/>
        <end position="240"/>
    </location>
</feature>
<dbReference type="GO" id="GO:0006351">
    <property type="term" value="P:DNA-templated transcription"/>
    <property type="evidence" value="ECO:0007669"/>
    <property type="project" value="InterPro"/>
</dbReference>
<evidence type="ECO:0000313" key="5">
    <source>
        <dbReference type="Proteomes" id="UP000541444"/>
    </source>
</evidence>
<gene>
    <name evidence="4" type="ORF">GIB67_014362</name>
</gene>
<dbReference type="Pfam" id="PF14144">
    <property type="entry name" value="DOG1"/>
    <property type="match status" value="1"/>
</dbReference>
<organism evidence="4 5">
    <name type="scientific">Kingdonia uniflora</name>
    <dbReference type="NCBI Taxonomy" id="39325"/>
    <lineage>
        <taxon>Eukaryota</taxon>
        <taxon>Viridiplantae</taxon>
        <taxon>Streptophyta</taxon>
        <taxon>Embryophyta</taxon>
        <taxon>Tracheophyta</taxon>
        <taxon>Spermatophyta</taxon>
        <taxon>Magnoliopsida</taxon>
        <taxon>Ranunculales</taxon>
        <taxon>Circaeasteraceae</taxon>
        <taxon>Kingdonia</taxon>
    </lineage>
</organism>
<dbReference type="PANTHER" id="PTHR46354:SF13">
    <property type="entry name" value="PROTEIN DOG1-LIKE 4"/>
    <property type="match status" value="1"/>
</dbReference>
<dbReference type="OrthoDB" id="781635at2759"/>
<dbReference type="AlphaFoldDB" id="A0A7J7NTX2"/>
<dbReference type="EMBL" id="JACGCM010000589">
    <property type="protein sequence ID" value="KAF6170432.1"/>
    <property type="molecule type" value="Genomic_DNA"/>
</dbReference>
<dbReference type="InterPro" id="IPR025422">
    <property type="entry name" value="TGA_domain"/>
</dbReference>
<feature type="coiled-coil region" evidence="1">
    <location>
        <begin position="123"/>
        <end position="150"/>
    </location>
</feature>
<feature type="compositionally biased region" description="Low complexity" evidence="2">
    <location>
        <begin position="1"/>
        <end position="16"/>
    </location>
</feature>
<keyword evidence="5" id="KW-1185">Reference proteome</keyword>
<keyword evidence="1" id="KW-0175">Coiled coil</keyword>
<feature type="region of interest" description="Disordered" evidence="2">
    <location>
        <begin position="1"/>
        <end position="20"/>
    </location>
</feature>